<evidence type="ECO:0008006" key="3">
    <source>
        <dbReference type="Google" id="ProtNLM"/>
    </source>
</evidence>
<evidence type="ECO:0000313" key="2">
    <source>
        <dbReference type="Proteomes" id="UP001443914"/>
    </source>
</evidence>
<dbReference type="InterPro" id="IPR012340">
    <property type="entry name" value="NA-bd_OB-fold"/>
</dbReference>
<protein>
    <recommendedName>
        <fullName evidence="3">Replication factor A C-terminal domain-containing protein</fullName>
    </recommendedName>
</protein>
<dbReference type="Proteomes" id="UP001443914">
    <property type="component" value="Unassembled WGS sequence"/>
</dbReference>
<accession>A0AAW1N6F9</accession>
<dbReference type="Gene3D" id="2.40.50.140">
    <property type="entry name" value="Nucleic acid-binding proteins"/>
    <property type="match status" value="1"/>
</dbReference>
<evidence type="ECO:0000313" key="1">
    <source>
        <dbReference type="EMBL" id="KAK9756309.1"/>
    </source>
</evidence>
<dbReference type="AlphaFoldDB" id="A0AAW1N6F9"/>
<comment type="caution">
    <text evidence="1">The sequence shown here is derived from an EMBL/GenBank/DDBJ whole genome shotgun (WGS) entry which is preliminary data.</text>
</comment>
<proteinExistence type="predicted"/>
<reference evidence="1 2" key="1">
    <citation type="submission" date="2024-03" db="EMBL/GenBank/DDBJ databases">
        <title>WGS assembly of Saponaria officinalis var. Norfolk2.</title>
        <authorList>
            <person name="Jenkins J."/>
            <person name="Shu S."/>
            <person name="Grimwood J."/>
            <person name="Barry K."/>
            <person name="Goodstein D."/>
            <person name="Schmutz J."/>
            <person name="Leebens-Mack J."/>
            <person name="Osbourn A."/>
        </authorList>
    </citation>
    <scope>NUCLEOTIDE SEQUENCE [LARGE SCALE GENOMIC DNA]</scope>
    <source>
        <strain evidence="2">cv. Norfolk2</strain>
        <strain evidence="1">JIC</strain>
        <tissue evidence="1">Leaf</tissue>
    </source>
</reference>
<dbReference type="EMBL" id="JBDFQZ010000001">
    <property type="protein sequence ID" value="KAK9756310.1"/>
    <property type="molecule type" value="Genomic_DNA"/>
</dbReference>
<gene>
    <name evidence="1" type="ORF">RND81_01G088100</name>
</gene>
<organism evidence="1 2">
    <name type="scientific">Saponaria officinalis</name>
    <name type="common">Common soapwort</name>
    <name type="synonym">Lychnis saponaria</name>
    <dbReference type="NCBI Taxonomy" id="3572"/>
    <lineage>
        <taxon>Eukaryota</taxon>
        <taxon>Viridiplantae</taxon>
        <taxon>Streptophyta</taxon>
        <taxon>Embryophyta</taxon>
        <taxon>Tracheophyta</taxon>
        <taxon>Spermatophyta</taxon>
        <taxon>Magnoliopsida</taxon>
        <taxon>eudicotyledons</taxon>
        <taxon>Gunneridae</taxon>
        <taxon>Pentapetalae</taxon>
        <taxon>Caryophyllales</taxon>
        <taxon>Caryophyllaceae</taxon>
        <taxon>Caryophylleae</taxon>
        <taxon>Saponaria</taxon>
    </lineage>
</organism>
<dbReference type="EMBL" id="JBDFQZ010000001">
    <property type="protein sequence ID" value="KAK9756309.1"/>
    <property type="molecule type" value="Genomic_DNA"/>
</dbReference>
<name>A0AAW1N6F9_SAPOF</name>
<keyword evidence="2" id="KW-1185">Reference proteome</keyword>
<sequence length="131" mass="14604">MPILYTMLAISAKKKKKKKKAPVEIGEKFSCTSDTTPHVGTAEPRFNLQIIIEDASGETSLTLFENLAEKILLQPVEQIAPLSAEDRRSVVDGVLARTNDQLFSIKLVPYKIGESHKQLRFCAQSVEKVTF</sequence>